<gene>
    <name evidence="1" type="ORF">HLH44_13935</name>
</gene>
<dbReference type="RefSeq" id="WP_183009679.1">
    <property type="nucleotide sequence ID" value="NZ_JABEQP010000009.1"/>
</dbReference>
<protein>
    <submittedName>
        <fullName evidence="1">Uncharacterized protein</fullName>
    </submittedName>
</protein>
<reference evidence="1 2" key="1">
    <citation type="submission" date="2020-04" db="EMBL/GenBank/DDBJ databases">
        <title>Description of novel Gluconacetobacter.</title>
        <authorList>
            <person name="Sombolestani A."/>
        </authorList>
    </citation>
    <scope>NUCLEOTIDE SEQUENCE [LARGE SCALE GENOMIC DNA]</scope>
    <source>
        <strain evidence="1 2">LMG 22058</strain>
    </source>
</reference>
<proteinExistence type="predicted"/>
<organism evidence="1 2">
    <name type="scientific">Gluconacetobacter dulcium</name>
    <dbReference type="NCBI Taxonomy" id="2729096"/>
    <lineage>
        <taxon>Bacteria</taxon>
        <taxon>Pseudomonadati</taxon>
        <taxon>Pseudomonadota</taxon>
        <taxon>Alphaproteobacteria</taxon>
        <taxon>Acetobacterales</taxon>
        <taxon>Acetobacteraceae</taxon>
        <taxon>Gluconacetobacter</taxon>
    </lineage>
</organism>
<name>A0A7W4K1A9_9PROT</name>
<evidence type="ECO:0000313" key="2">
    <source>
        <dbReference type="Proteomes" id="UP000530320"/>
    </source>
</evidence>
<comment type="caution">
    <text evidence="1">The sequence shown here is derived from an EMBL/GenBank/DDBJ whole genome shotgun (WGS) entry which is preliminary data.</text>
</comment>
<dbReference type="Proteomes" id="UP000530320">
    <property type="component" value="Unassembled WGS sequence"/>
</dbReference>
<accession>A0A7W4K1A9</accession>
<dbReference type="AlphaFoldDB" id="A0A7W4K1A9"/>
<sequence>MRNGEDIKHIIGSARLSTPISMCGEPLADAIGAVPCAIAIGVAIGVGAGVGLHSGPVVANADTTAHQIQMMQHTVPLLTNDAAINQGNKYLVC</sequence>
<dbReference type="EMBL" id="JABEQP010000009">
    <property type="protein sequence ID" value="MBB2198541.1"/>
    <property type="molecule type" value="Genomic_DNA"/>
</dbReference>
<evidence type="ECO:0000313" key="1">
    <source>
        <dbReference type="EMBL" id="MBB2198541.1"/>
    </source>
</evidence>